<name>A0AAN3D7X9_BACO1</name>
<dbReference type="AlphaFoldDB" id="A0AAN3D7X9"/>
<comment type="caution">
    <text evidence="1">The sequence shown here is derived from an EMBL/GenBank/DDBJ whole genome shotgun (WGS) entry which is preliminary data.</text>
</comment>
<evidence type="ECO:0000313" key="1">
    <source>
        <dbReference type="EMBL" id="EDO10070.1"/>
    </source>
</evidence>
<evidence type="ECO:0000313" key="2">
    <source>
        <dbReference type="Proteomes" id="UP000005475"/>
    </source>
</evidence>
<reference evidence="1 2" key="1">
    <citation type="submission" date="2007-03" db="EMBL/GenBank/DDBJ databases">
        <authorList>
            <person name="Fulton L."/>
            <person name="Clifton S."/>
            <person name="Fulton B."/>
            <person name="Xu J."/>
            <person name="Minx P."/>
            <person name="Pepin K.H."/>
            <person name="Johnson M."/>
            <person name="Thiruvilangam P."/>
            <person name="Bhonagiri V."/>
            <person name="Nash W.E."/>
            <person name="Mardis E.R."/>
            <person name="Wilson R.K."/>
        </authorList>
    </citation>
    <scope>NUCLEOTIDE SEQUENCE [LARGE SCALE GENOMIC DNA]</scope>
    <source>
        <strain evidence="2">ATCC 8483 / DSM 1896 / JCM 5824 / BCRC 10623 / CCUG 4943 / NCTC 11153</strain>
    </source>
</reference>
<dbReference type="EMBL" id="AAXF02000053">
    <property type="protein sequence ID" value="EDO10070.1"/>
    <property type="molecule type" value="Genomic_DNA"/>
</dbReference>
<organism evidence="1 2">
    <name type="scientific">Bacteroides ovatus (strain ATCC 8483 / DSM 1896 / JCM 5824 / BCRC 10623 / CCUG 4943 / NCTC 11153)</name>
    <dbReference type="NCBI Taxonomy" id="411476"/>
    <lineage>
        <taxon>Bacteria</taxon>
        <taxon>Pseudomonadati</taxon>
        <taxon>Bacteroidota</taxon>
        <taxon>Bacteroidia</taxon>
        <taxon>Bacteroidales</taxon>
        <taxon>Bacteroidaceae</taxon>
        <taxon>Bacteroides</taxon>
    </lineage>
</organism>
<accession>A0AAN3D7X9</accession>
<gene>
    <name evidence="1" type="ORF">BACOVA_04451</name>
</gene>
<dbReference type="Proteomes" id="UP000005475">
    <property type="component" value="Unassembled WGS sequence"/>
</dbReference>
<sequence>MYNSKNSKRMSAMSLEAEKNELIRRILDVDDVAILRRVKSMLSCEEEQTNVVAEEAAPYQTKAEILASLDQACKELKLNLEGKLEFKSLDDALNEI</sequence>
<proteinExistence type="predicted"/>
<reference evidence="2" key="2">
    <citation type="submission" date="2007-04" db="EMBL/GenBank/DDBJ databases">
        <title>Draft genome sequence of Bacteroides ovatus (ATCC 8483).</title>
        <authorList>
            <person name="Sudarsanam P."/>
            <person name="Ley R."/>
            <person name="Guruge J."/>
            <person name="Turnbaugh P.J."/>
            <person name="Mahowald M."/>
            <person name="Liep D."/>
            <person name="Gordon J."/>
        </authorList>
    </citation>
    <scope>NUCLEOTIDE SEQUENCE [LARGE SCALE GENOMIC DNA]</scope>
    <source>
        <strain evidence="2">ATCC 8483 / DSM 1896 / JCM 5824 / BCRC 10623 / CCUG 4943 / NCTC 11153</strain>
    </source>
</reference>
<protein>
    <submittedName>
        <fullName evidence="1">Uncharacterized protein</fullName>
    </submittedName>
</protein>